<dbReference type="STRING" id="1891675.B1H58_15525"/>
<keyword evidence="2" id="KW-1185">Reference proteome</keyword>
<dbReference type="Pfam" id="PF11863">
    <property type="entry name" value="DUF3383"/>
    <property type="match status" value="1"/>
</dbReference>
<gene>
    <name evidence="1" type="ORF">B1H58_15525</name>
</gene>
<dbReference type="RefSeq" id="WP_085071360.1">
    <property type="nucleotide sequence ID" value="NZ_CP019706.1"/>
</dbReference>
<evidence type="ECO:0000313" key="1">
    <source>
        <dbReference type="EMBL" id="ARJ43304.1"/>
    </source>
</evidence>
<evidence type="ECO:0000313" key="2">
    <source>
        <dbReference type="Proteomes" id="UP000192900"/>
    </source>
</evidence>
<sequence length="500" mass="53439">MSASINNVINVTLLEEGRAAARDNINVCAIMTSQPGVLSTAERWRSYKSPSAVEQDWGASSVTAAFANAFFGTSPNPVSAGGTLIIGYWNAAGETLPATAGVLRGSEISQAIVLPVLRQHEDWSFNITVDGTKHEVTGIDGSTAATLADVVEQIQDKLTPEVASVVFDGSHIVITSKTTGAASIVGYPEASSTGTFIGDLLAVSDGSGAAHVDGKADSQVDPETQLQALSALKALVNIKGVSFIDKILDAQVPLIAAWAKANAVIVYETFTGSEALEVDPANPAWAVTLASQTNFRMLYSKAGNRKLGVSYMARTHTVNFNGERTAITLHLKTLSVSAEDYSQTEIDKAKRIGLDIYTTIKDVPCVLSSGTNDFVDNVYNLMAYVDAVQTDSFNLLKTTPTKVAQTYYGVDQLEDCVEKTTRGFVRANVFSPGTWTLPDFFGDRDMFLRNIEQEGFYVLAGDLADQSAADRQERKSPVVQVAVKNAGAIHSGDIIINFNK</sequence>
<dbReference type="EMBL" id="CP019706">
    <property type="protein sequence ID" value="ARJ43304.1"/>
    <property type="molecule type" value="Genomic_DNA"/>
</dbReference>
<protein>
    <recommendedName>
        <fullName evidence="3">DUF3383 domain-containing protein</fullName>
    </recommendedName>
</protein>
<reference evidence="1 2" key="1">
    <citation type="submission" date="2017-02" db="EMBL/GenBank/DDBJ databases">
        <title>Complete genome sequence of the drought resistance-promoting endophyte Pantoea alhagi LTYR-11Z.</title>
        <authorList>
            <person name="Zhang L."/>
        </authorList>
    </citation>
    <scope>NUCLEOTIDE SEQUENCE [LARGE SCALE GENOMIC DNA]</scope>
    <source>
        <strain evidence="1 2">LTYR-11Z</strain>
    </source>
</reference>
<dbReference type="KEGG" id="palh:B1H58_15525"/>
<proteinExistence type="predicted"/>
<evidence type="ECO:0008006" key="3">
    <source>
        <dbReference type="Google" id="ProtNLM"/>
    </source>
</evidence>
<accession>A0A1W6B8B7</accession>
<organism evidence="1 2">
    <name type="scientific">Pantoea alhagi</name>
    <dbReference type="NCBI Taxonomy" id="1891675"/>
    <lineage>
        <taxon>Bacteria</taxon>
        <taxon>Pseudomonadati</taxon>
        <taxon>Pseudomonadota</taxon>
        <taxon>Gammaproteobacteria</taxon>
        <taxon>Enterobacterales</taxon>
        <taxon>Erwiniaceae</taxon>
        <taxon>Pantoea</taxon>
    </lineage>
</organism>
<dbReference type="Proteomes" id="UP000192900">
    <property type="component" value="Chromosome"/>
</dbReference>
<dbReference type="AlphaFoldDB" id="A0A1W6B8B7"/>
<dbReference type="OrthoDB" id="5465420at2"/>
<name>A0A1W6B8B7_9GAMM</name>
<dbReference type="InterPro" id="IPR021808">
    <property type="entry name" value="DUF3383"/>
</dbReference>